<feature type="domain" description="AMIN" evidence="2">
    <location>
        <begin position="183"/>
        <end position="256"/>
    </location>
</feature>
<sequence length="268" mass="30833" precursor="true">MKSLPLFVTSLLMVASLEARENPFMPTKAYNDEVARLMEIDQNYPPEFMEKNQDIQTEDMTPILREGDVNKPAPTAVAKSEEEMKKEQMEKDAQIKKEKELQDALKKVETAKREAAIAKKEKDKAMQKAKELEERGPVVYVKPRATTEIMPDAAQTPTQNDTTMAVKSVDVLPFLKLEYSNDKMTLNTKYKIMKKFYIENEKKLIIDFKANVSFFTKNIVLDSTNFKKITVGNHGEEHFFRVVVEVNDMPSNYDVSFDDTLVYIVPKQ</sequence>
<name>D5V7I6_ARCNC</name>
<dbReference type="Pfam" id="PF11741">
    <property type="entry name" value="AMIN"/>
    <property type="match status" value="1"/>
</dbReference>
<accession>D5V7I6</accession>
<protein>
    <recommendedName>
        <fullName evidence="2">AMIN domain-containing protein</fullName>
    </recommendedName>
</protein>
<reference evidence="3 4" key="1">
    <citation type="journal article" date="2010" name="Stand. Genomic Sci.">
        <title>Complete genome sequence of Arcobacter nitrofigilis type strain (CI).</title>
        <authorList>
            <person name="Pati A."/>
            <person name="Gronow S."/>
            <person name="Lapidus A."/>
            <person name="Copeland A."/>
            <person name="Glavina Del Rio T."/>
            <person name="Nolan M."/>
            <person name="Lucas S."/>
            <person name="Tice H."/>
            <person name="Cheng J.F."/>
            <person name="Han C."/>
            <person name="Chertkov O."/>
            <person name="Bruce D."/>
            <person name="Tapia R."/>
            <person name="Goodwin L."/>
            <person name="Pitluck S."/>
            <person name="Liolios K."/>
            <person name="Ivanova N."/>
            <person name="Mavromatis K."/>
            <person name="Chen A."/>
            <person name="Palaniappan K."/>
            <person name="Land M."/>
            <person name="Hauser L."/>
            <person name="Chang Y.J."/>
            <person name="Jeffries C.D."/>
            <person name="Detter J.C."/>
            <person name="Rohde M."/>
            <person name="Goker M."/>
            <person name="Bristow J."/>
            <person name="Eisen J.A."/>
            <person name="Markowitz V."/>
            <person name="Hugenholtz P."/>
            <person name="Klenk H.P."/>
            <person name="Kyrpides N.C."/>
        </authorList>
    </citation>
    <scope>NUCLEOTIDE SEQUENCE [LARGE SCALE GENOMIC DNA]</scope>
    <source>
        <strain evidence="4">ATCC 33309 / DSM 7299 / CCUG 15893 / LMG 7604 / NCTC 12251 / CI</strain>
    </source>
</reference>
<evidence type="ECO:0000313" key="3">
    <source>
        <dbReference type="EMBL" id="ADG94606.1"/>
    </source>
</evidence>
<dbReference type="EMBL" id="CP001999">
    <property type="protein sequence ID" value="ADG94606.1"/>
    <property type="molecule type" value="Genomic_DNA"/>
</dbReference>
<dbReference type="Proteomes" id="UP000000939">
    <property type="component" value="Chromosome"/>
</dbReference>
<dbReference type="KEGG" id="ant:Arnit_2958"/>
<proteinExistence type="predicted"/>
<dbReference type="STRING" id="572480.Arnit_2958"/>
<feature type="region of interest" description="Disordered" evidence="1">
    <location>
        <begin position="65"/>
        <end position="86"/>
    </location>
</feature>
<dbReference type="OrthoDB" id="5348882at2"/>
<evidence type="ECO:0000259" key="2">
    <source>
        <dbReference type="Pfam" id="PF11741"/>
    </source>
</evidence>
<dbReference type="RefSeq" id="WP_013136751.1">
    <property type="nucleotide sequence ID" value="NC_014166.1"/>
</dbReference>
<dbReference type="InterPro" id="IPR021731">
    <property type="entry name" value="AMIN_dom"/>
</dbReference>
<dbReference type="HOGENOM" id="CLU_1118365_0_0_7"/>
<keyword evidence="4" id="KW-1185">Reference proteome</keyword>
<gene>
    <name evidence="3" type="ordered locus">Arnit_2958</name>
</gene>
<evidence type="ECO:0000313" key="4">
    <source>
        <dbReference type="Proteomes" id="UP000000939"/>
    </source>
</evidence>
<evidence type="ECO:0000256" key="1">
    <source>
        <dbReference type="SAM" id="MobiDB-lite"/>
    </source>
</evidence>
<dbReference type="AlphaFoldDB" id="D5V7I6"/>
<organism evidence="3 4">
    <name type="scientific">Arcobacter nitrofigilis (strain ATCC 33309 / DSM 7299 / CCUG 15893 / LMG 7604 / NCTC 12251 / CI)</name>
    <name type="common">Campylobacter nitrofigilis</name>
    <dbReference type="NCBI Taxonomy" id="572480"/>
    <lineage>
        <taxon>Bacteria</taxon>
        <taxon>Pseudomonadati</taxon>
        <taxon>Campylobacterota</taxon>
        <taxon>Epsilonproteobacteria</taxon>
        <taxon>Campylobacterales</taxon>
        <taxon>Arcobacteraceae</taxon>
        <taxon>Arcobacter</taxon>
    </lineage>
</organism>